<dbReference type="PRINTS" id="PR00032">
    <property type="entry name" value="HTHARAC"/>
</dbReference>
<accession>A0A4P6UJR0</accession>
<sequence length="313" mass="35630">MTATTVPRTRRPRQRQPELEREFARSPALGYEDAEEAGLVRCLAHGFPSPLVRWHFHEEYELHLITETSGRAFVGDWIGPFEPGHLVLCGPRLPHNWISLDVPEGGAPGRDRVIQFRHEPVARAAEEIPELRGVLQLLDRARHGIEFFGMAEAAQTHWDAVKATRGLRRLAAFCDFLADLADCNDYRLLSTVQMQGEAGEAQMEQINHIVNRIMARVSEPLSLADVAEELGMSQSRFSRFFHRATGNSFTDFVNRVRINHACHLLMQTEDYVTDICYQVGFSNVANFNRRFLELKGMTPTEFRRQAESRFGAV</sequence>
<name>A0A4P6UJR0_9BURK</name>
<evidence type="ECO:0000313" key="8">
    <source>
        <dbReference type="Proteomes" id="UP000292939"/>
    </source>
</evidence>
<dbReference type="Proteomes" id="UP000292939">
    <property type="component" value="Chromosome"/>
</dbReference>
<dbReference type="EMBL" id="CP031395">
    <property type="protein sequence ID" value="QBK04684.1"/>
    <property type="molecule type" value="Genomic_DNA"/>
</dbReference>
<feature type="compositionally biased region" description="Basic and acidic residues" evidence="5">
    <location>
        <begin position="15"/>
        <end position="24"/>
    </location>
</feature>
<dbReference type="SUPFAM" id="SSF51215">
    <property type="entry name" value="Regulatory protein AraC"/>
    <property type="match status" value="1"/>
</dbReference>
<dbReference type="PROSITE" id="PS00041">
    <property type="entry name" value="HTH_ARAC_FAMILY_1"/>
    <property type="match status" value="1"/>
</dbReference>
<evidence type="ECO:0000256" key="2">
    <source>
        <dbReference type="ARBA" id="ARBA00023125"/>
    </source>
</evidence>
<dbReference type="GO" id="GO:0043565">
    <property type="term" value="F:sequence-specific DNA binding"/>
    <property type="evidence" value="ECO:0007669"/>
    <property type="project" value="InterPro"/>
</dbReference>
<feature type="domain" description="HTH araC/xylS-type" evidence="6">
    <location>
        <begin position="207"/>
        <end position="305"/>
    </location>
</feature>
<keyword evidence="1" id="KW-0805">Transcription regulation</keyword>
<dbReference type="KEGG" id="hgr:DW355_07770"/>
<dbReference type="RefSeq" id="WP_131279020.1">
    <property type="nucleotide sequence ID" value="NZ_CP031395.1"/>
</dbReference>
<dbReference type="Pfam" id="PF02311">
    <property type="entry name" value="AraC_binding"/>
    <property type="match status" value="1"/>
</dbReference>
<protein>
    <submittedName>
        <fullName evidence="7">AraC family transcriptional regulator</fullName>
    </submittedName>
</protein>
<evidence type="ECO:0000256" key="4">
    <source>
        <dbReference type="ARBA" id="ARBA00023163"/>
    </source>
</evidence>
<evidence type="ECO:0000256" key="1">
    <source>
        <dbReference type="ARBA" id="ARBA00023015"/>
    </source>
</evidence>
<dbReference type="SMART" id="SM00342">
    <property type="entry name" value="HTH_ARAC"/>
    <property type="match status" value="1"/>
</dbReference>
<gene>
    <name evidence="7" type="ORF">DW355_07770</name>
</gene>
<dbReference type="PROSITE" id="PS01124">
    <property type="entry name" value="HTH_ARAC_FAMILY_2"/>
    <property type="match status" value="1"/>
</dbReference>
<dbReference type="InterPro" id="IPR009057">
    <property type="entry name" value="Homeodomain-like_sf"/>
</dbReference>
<evidence type="ECO:0000256" key="5">
    <source>
        <dbReference type="SAM" id="MobiDB-lite"/>
    </source>
</evidence>
<dbReference type="InterPro" id="IPR018062">
    <property type="entry name" value="HTH_AraC-typ_CS"/>
</dbReference>
<dbReference type="InterPro" id="IPR020449">
    <property type="entry name" value="Tscrpt_reg_AraC-type_HTH"/>
</dbReference>
<dbReference type="CDD" id="cd06976">
    <property type="entry name" value="cupin_MtlR-like_N"/>
    <property type="match status" value="1"/>
</dbReference>
<evidence type="ECO:0000256" key="3">
    <source>
        <dbReference type="ARBA" id="ARBA00023159"/>
    </source>
</evidence>
<dbReference type="PANTHER" id="PTHR43280:SF27">
    <property type="entry name" value="TRANSCRIPTIONAL REGULATOR MTLR"/>
    <property type="match status" value="1"/>
</dbReference>
<dbReference type="InterPro" id="IPR018060">
    <property type="entry name" value="HTH_AraC"/>
</dbReference>
<keyword evidence="4" id="KW-0804">Transcription</keyword>
<dbReference type="Pfam" id="PF12833">
    <property type="entry name" value="HTH_18"/>
    <property type="match status" value="1"/>
</dbReference>
<dbReference type="AlphaFoldDB" id="A0A4P6UJR0"/>
<dbReference type="OrthoDB" id="9816011at2"/>
<evidence type="ECO:0000313" key="7">
    <source>
        <dbReference type="EMBL" id="QBK04684.1"/>
    </source>
</evidence>
<proteinExistence type="predicted"/>
<dbReference type="InterPro" id="IPR037923">
    <property type="entry name" value="HTH-like"/>
</dbReference>
<evidence type="ECO:0000259" key="6">
    <source>
        <dbReference type="PROSITE" id="PS01124"/>
    </source>
</evidence>
<dbReference type="Gene3D" id="1.10.10.60">
    <property type="entry name" value="Homeodomain-like"/>
    <property type="match status" value="2"/>
</dbReference>
<dbReference type="InterPro" id="IPR003313">
    <property type="entry name" value="AraC-bd"/>
</dbReference>
<reference evidence="7 8" key="1">
    <citation type="submission" date="2018-07" db="EMBL/GenBank/DDBJ databases">
        <title>Exploring interactions and the metabolic potential of the ultra-small soil bacteria Hylemonella gracilis.</title>
        <authorList>
            <person name="Tyc O."/>
            <person name="Kulkarni P."/>
            <person name="Gawehns F."/>
            <person name="Hundscheid M."/>
            <person name="Zweers H."/>
            <person name="Garbeva P."/>
        </authorList>
    </citation>
    <scope>NUCLEOTIDE SEQUENCE [LARGE SCALE GENOMIC DNA]</scope>
    <source>
        <strain evidence="7 8">NS1</strain>
    </source>
</reference>
<keyword evidence="2" id="KW-0238">DNA-binding</keyword>
<dbReference type="SUPFAM" id="SSF46689">
    <property type="entry name" value="Homeodomain-like"/>
    <property type="match status" value="2"/>
</dbReference>
<keyword evidence="3" id="KW-0010">Activator</keyword>
<dbReference type="PANTHER" id="PTHR43280">
    <property type="entry name" value="ARAC-FAMILY TRANSCRIPTIONAL REGULATOR"/>
    <property type="match status" value="1"/>
</dbReference>
<feature type="region of interest" description="Disordered" evidence="5">
    <location>
        <begin position="1"/>
        <end position="25"/>
    </location>
</feature>
<dbReference type="GO" id="GO:0003700">
    <property type="term" value="F:DNA-binding transcription factor activity"/>
    <property type="evidence" value="ECO:0007669"/>
    <property type="project" value="InterPro"/>
</dbReference>
<organism evidence="7 8">
    <name type="scientific">Hylemonella gracilis</name>
    <dbReference type="NCBI Taxonomy" id="80880"/>
    <lineage>
        <taxon>Bacteria</taxon>
        <taxon>Pseudomonadati</taxon>
        <taxon>Pseudomonadota</taxon>
        <taxon>Betaproteobacteria</taxon>
        <taxon>Burkholderiales</taxon>
        <taxon>Comamonadaceae</taxon>
        <taxon>Hylemonella</taxon>
    </lineage>
</organism>